<dbReference type="Proteomes" id="UP001620626">
    <property type="component" value="Unassembled WGS sequence"/>
</dbReference>
<feature type="region of interest" description="Disordered" evidence="1">
    <location>
        <begin position="24"/>
        <end position="270"/>
    </location>
</feature>
<evidence type="ECO:0000256" key="1">
    <source>
        <dbReference type="SAM" id="MobiDB-lite"/>
    </source>
</evidence>
<dbReference type="AlphaFoldDB" id="A0ABD2JDI0"/>
<feature type="compositionally biased region" description="Basic and acidic residues" evidence="1">
    <location>
        <begin position="157"/>
        <end position="168"/>
    </location>
</feature>
<feature type="region of interest" description="Disordered" evidence="1">
    <location>
        <begin position="575"/>
        <end position="617"/>
    </location>
</feature>
<keyword evidence="2" id="KW-0732">Signal</keyword>
<feature type="compositionally biased region" description="Polar residues" evidence="1">
    <location>
        <begin position="197"/>
        <end position="215"/>
    </location>
</feature>
<name>A0ABD2JDI0_9BILA</name>
<evidence type="ECO:0000313" key="4">
    <source>
        <dbReference type="Proteomes" id="UP001620626"/>
    </source>
</evidence>
<feature type="compositionally biased region" description="Basic and acidic residues" evidence="1">
    <location>
        <begin position="72"/>
        <end position="82"/>
    </location>
</feature>
<gene>
    <name evidence="3" type="ORF">niasHT_023250</name>
</gene>
<accession>A0ABD2JDI0</accession>
<feature type="compositionally biased region" description="Pro residues" evidence="1">
    <location>
        <begin position="45"/>
        <end position="56"/>
    </location>
</feature>
<feature type="compositionally biased region" description="Pro residues" evidence="1">
    <location>
        <begin position="95"/>
        <end position="104"/>
    </location>
</feature>
<reference evidence="3 4" key="1">
    <citation type="submission" date="2024-10" db="EMBL/GenBank/DDBJ databases">
        <authorList>
            <person name="Kim D."/>
        </authorList>
    </citation>
    <scope>NUCLEOTIDE SEQUENCE [LARGE SCALE GENOMIC DNA]</scope>
    <source>
        <strain evidence="3">BH-2024</strain>
    </source>
</reference>
<protein>
    <submittedName>
        <fullName evidence="3">Uncharacterized protein</fullName>
    </submittedName>
</protein>
<sequence length="617" mass="69614">MIIHFENHFVLFLSLCFISAVAPPPPPPPPPPPGALFKSRSLGGAPPPPPPPPPPLWKGGGGKSPVSFADAIRQKAIDRGGSVDEEPEEKAPQAKAPPPPPPPAKTAVPLSPIAPALSPTRSRRPTPFPRNLPPISDESAQQITPISRRRGTPLVRKVTESAEEDPQRLGRVRRIFASEESDGSQVEKAATRRRHSTASVSSALSFAESEPTTPTKNRKRKGTALPKRKAAQRATIETEPEEQSEEIELGRKGRNKWTEEQTEEIELGRKGRNKRVDEWAEEQRTMGQRADESAEFVPFSGELVNERFAYDKMPESILLGFPLPPSPSGIYPDRFDAPDLARSPNVMDYRGHTQNEADEGHVQEVAISGEFLCGRTQPFHPAAVYLREFFWESGVRDQWGTENHSKWVKRIVGLYALRPSFGSFTFKIVRPTASYQVQNGEETETKISRKSRRRWRRALRGFPIGKRRRRAEKKETRKADGEADELRLLETEHSQFELVFDRGTCGSEHKYGAEPLFEEHCLSEFARKPNWNDREWRKKMNAGGKCSAEIMNKDKDRICVQRVGEVNSETEFVEKSMGPIRVDKCTGQEENEPTKGGKKPRRDKPRTERPTRRFWKS</sequence>
<feature type="chain" id="PRO_5044835450" evidence="2">
    <location>
        <begin position="23"/>
        <end position="617"/>
    </location>
</feature>
<dbReference type="EMBL" id="JBICBT010000998">
    <property type="protein sequence ID" value="KAL3088632.1"/>
    <property type="molecule type" value="Genomic_DNA"/>
</dbReference>
<evidence type="ECO:0000313" key="3">
    <source>
        <dbReference type="EMBL" id="KAL3088632.1"/>
    </source>
</evidence>
<evidence type="ECO:0000256" key="2">
    <source>
        <dbReference type="SAM" id="SignalP"/>
    </source>
</evidence>
<feature type="compositionally biased region" description="Acidic residues" evidence="1">
    <location>
        <begin position="238"/>
        <end position="247"/>
    </location>
</feature>
<organism evidence="3 4">
    <name type="scientific">Heterodera trifolii</name>
    <dbReference type="NCBI Taxonomy" id="157864"/>
    <lineage>
        <taxon>Eukaryota</taxon>
        <taxon>Metazoa</taxon>
        <taxon>Ecdysozoa</taxon>
        <taxon>Nematoda</taxon>
        <taxon>Chromadorea</taxon>
        <taxon>Rhabditida</taxon>
        <taxon>Tylenchina</taxon>
        <taxon>Tylenchomorpha</taxon>
        <taxon>Tylenchoidea</taxon>
        <taxon>Heteroderidae</taxon>
        <taxon>Heteroderinae</taxon>
        <taxon>Heterodera</taxon>
    </lineage>
</organism>
<proteinExistence type="predicted"/>
<feature type="compositionally biased region" description="Basic and acidic residues" evidence="1">
    <location>
        <begin position="248"/>
        <end position="259"/>
    </location>
</feature>
<comment type="caution">
    <text evidence="3">The sequence shown here is derived from an EMBL/GenBank/DDBJ whole genome shotgun (WGS) entry which is preliminary data.</text>
</comment>
<feature type="compositionally biased region" description="Basic residues" evidence="1">
    <location>
        <begin position="216"/>
        <end position="231"/>
    </location>
</feature>
<feature type="signal peptide" evidence="2">
    <location>
        <begin position="1"/>
        <end position="22"/>
    </location>
</feature>
<feature type="compositionally biased region" description="Pro residues" evidence="1">
    <location>
        <begin position="24"/>
        <end position="34"/>
    </location>
</feature>
<keyword evidence="4" id="KW-1185">Reference proteome</keyword>
<feature type="compositionally biased region" description="Basic and acidic residues" evidence="1">
    <location>
        <begin position="581"/>
        <end position="595"/>
    </location>
</feature>